<protein>
    <recommendedName>
        <fullName evidence="1">ABM domain-containing protein</fullName>
    </recommendedName>
</protein>
<evidence type="ECO:0000259" key="1">
    <source>
        <dbReference type="PROSITE" id="PS51725"/>
    </source>
</evidence>
<organism evidence="2 3">
    <name type="scientific">Streptomyces brasiliensis</name>
    <dbReference type="NCBI Taxonomy" id="1954"/>
    <lineage>
        <taxon>Bacteria</taxon>
        <taxon>Bacillati</taxon>
        <taxon>Actinomycetota</taxon>
        <taxon>Actinomycetes</taxon>
        <taxon>Kitasatosporales</taxon>
        <taxon>Streptomycetaceae</taxon>
        <taxon>Streptomyces</taxon>
    </lineage>
</organism>
<evidence type="ECO:0000313" key="2">
    <source>
        <dbReference type="EMBL" id="GGJ62326.1"/>
    </source>
</evidence>
<dbReference type="Gene3D" id="3.30.70.100">
    <property type="match status" value="1"/>
</dbReference>
<dbReference type="InterPro" id="IPR011008">
    <property type="entry name" value="Dimeric_a/b-barrel"/>
</dbReference>
<dbReference type="Proteomes" id="UP000657574">
    <property type="component" value="Unassembled WGS sequence"/>
</dbReference>
<accession>A0A917UK46</accession>
<dbReference type="Pfam" id="PF03992">
    <property type="entry name" value="ABM"/>
    <property type="match status" value="1"/>
</dbReference>
<comment type="caution">
    <text evidence="2">The sequence shown here is derived from an EMBL/GenBank/DDBJ whole genome shotgun (WGS) entry which is preliminary data.</text>
</comment>
<dbReference type="InterPro" id="IPR007138">
    <property type="entry name" value="ABM_dom"/>
</dbReference>
<evidence type="ECO:0000313" key="3">
    <source>
        <dbReference type="Proteomes" id="UP000657574"/>
    </source>
</evidence>
<sequence length="92" mass="10075">MFVPTVDVHTFVAEAKATYPVAAANPGNILISFCLDDATTGAVAVLEQWASQDALDRHLSTPEVTALFTKWAPVMRNEVRKYDAVNERSPRA</sequence>
<reference evidence="2" key="1">
    <citation type="journal article" date="2014" name="Int. J. Syst. Evol. Microbiol.">
        <title>Complete genome sequence of Corynebacterium casei LMG S-19264T (=DSM 44701T), isolated from a smear-ripened cheese.</title>
        <authorList>
            <consortium name="US DOE Joint Genome Institute (JGI-PGF)"/>
            <person name="Walter F."/>
            <person name="Albersmeier A."/>
            <person name="Kalinowski J."/>
            <person name="Ruckert C."/>
        </authorList>
    </citation>
    <scope>NUCLEOTIDE SEQUENCE</scope>
    <source>
        <strain evidence="2">JCM 3086</strain>
    </source>
</reference>
<name>A0A917UK46_9ACTN</name>
<dbReference type="AlphaFoldDB" id="A0A917UK46"/>
<gene>
    <name evidence="2" type="ORF">GCM10010121_086230</name>
</gene>
<dbReference type="PROSITE" id="PS51725">
    <property type="entry name" value="ABM"/>
    <property type="match status" value="1"/>
</dbReference>
<keyword evidence="3" id="KW-1185">Reference proteome</keyword>
<dbReference type="EMBL" id="BMQA01000071">
    <property type="protein sequence ID" value="GGJ62326.1"/>
    <property type="molecule type" value="Genomic_DNA"/>
</dbReference>
<dbReference type="SUPFAM" id="SSF54909">
    <property type="entry name" value="Dimeric alpha+beta barrel"/>
    <property type="match status" value="1"/>
</dbReference>
<feature type="domain" description="ABM" evidence="1">
    <location>
        <begin position="1"/>
        <end position="83"/>
    </location>
</feature>
<reference evidence="2" key="2">
    <citation type="submission" date="2020-09" db="EMBL/GenBank/DDBJ databases">
        <authorList>
            <person name="Sun Q."/>
            <person name="Ohkuma M."/>
        </authorList>
    </citation>
    <scope>NUCLEOTIDE SEQUENCE</scope>
    <source>
        <strain evidence="2">JCM 3086</strain>
    </source>
</reference>
<proteinExistence type="predicted"/>